<dbReference type="AlphaFoldDB" id="A0A7R9TQE1"/>
<proteinExistence type="predicted"/>
<feature type="region of interest" description="Disordered" evidence="1">
    <location>
        <begin position="105"/>
        <end position="129"/>
    </location>
</feature>
<feature type="region of interest" description="Disordered" evidence="1">
    <location>
        <begin position="221"/>
        <end position="242"/>
    </location>
</feature>
<dbReference type="SUPFAM" id="SSF82199">
    <property type="entry name" value="SET domain"/>
    <property type="match status" value="1"/>
</dbReference>
<reference evidence="2" key="1">
    <citation type="submission" date="2021-01" db="EMBL/GenBank/DDBJ databases">
        <authorList>
            <person name="Corre E."/>
            <person name="Pelletier E."/>
            <person name="Niang G."/>
            <person name="Scheremetjew M."/>
            <person name="Finn R."/>
            <person name="Kale V."/>
            <person name="Holt S."/>
            <person name="Cochrane G."/>
            <person name="Meng A."/>
            <person name="Brown T."/>
            <person name="Cohen L."/>
        </authorList>
    </citation>
    <scope>NUCLEOTIDE SEQUENCE</scope>
    <source>
        <strain evidence="2">CCMP1413</strain>
    </source>
</reference>
<evidence type="ECO:0008006" key="3">
    <source>
        <dbReference type="Google" id="ProtNLM"/>
    </source>
</evidence>
<sequence length="536" mass="57461">MAESTYVVGETMRCRGATGKWCYCKLVEPQARTVQWTPGFARFPVPAGSKVYEGTASKFERLTGSSFRNALKSCFVWDGSGWVHFGKYIGHETKGERIRAAAKQQEAKKRAAESNGVLRSPGKKRKASEGVAAATALMLDESEDSDDELPAPGRLDFKGGARAVAAEIEAERRGFPFGVPTLGVEGAVGSFLEERETGDEDAKAARVAVNALADAAWRAEHGGADEQRHGQEATGPPPPPKAPVEVVGAVASWADALARLGLMKPDSTVDMEKLSELALAPQRARSYKASLASLGLLDADDNVNVEKHLQLQRHGATRDDVIPWTVDIARQAVPQVAPPPQWPAGLAFISGCSMARIKGHLPTPEEIAAFYQRNASECVPSPFVRICFDGAKSGAVAKTDIAAGKTVIDVVGILRNKYPVDARLDSAHIYRVNSTTWLDARHCGNESRFVERAAPSDADQGVLAPRVAPNLDLSIVHRSDDTTTATLQLRATRKIIAGERLVWSNGASTPSTVSGGSSIAEEKPPRTIRCPNKLSL</sequence>
<dbReference type="EMBL" id="HBDZ01009890">
    <property type="protein sequence ID" value="CAD8242306.1"/>
    <property type="molecule type" value="Transcribed_RNA"/>
</dbReference>
<evidence type="ECO:0000313" key="2">
    <source>
        <dbReference type="EMBL" id="CAD8242306.1"/>
    </source>
</evidence>
<gene>
    <name evidence="2" type="ORF">PCOL08062_LOCUS7551</name>
</gene>
<evidence type="ECO:0000256" key="1">
    <source>
        <dbReference type="SAM" id="MobiDB-lite"/>
    </source>
</evidence>
<dbReference type="InterPro" id="IPR046341">
    <property type="entry name" value="SET_dom_sf"/>
</dbReference>
<accession>A0A7R9TQE1</accession>
<organism evidence="2">
    <name type="scientific">Prasinoderma coloniale</name>
    <dbReference type="NCBI Taxonomy" id="156133"/>
    <lineage>
        <taxon>Eukaryota</taxon>
        <taxon>Viridiplantae</taxon>
        <taxon>Prasinodermophyta</taxon>
        <taxon>Prasinodermophyceae</taxon>
        <taxon>Prasinodermales</taxon>
        <taxon>Prasinodermaceae</taxon>
        <taxon>Prasinoderma</taxon>
    </lineage>
</organism>
<feature type="compositionally biased region" description="Basic and acidic residues" evidence="1">
    <location>
        <begin position="221"/>
        <end position="231"/>
    </location>
</feature>
<protein>
    <recommendedName>
        <fullName evidence="3">SET domain-containing protein</fullName>
    </recommendedName>
</protein>
<dbReference type="Gene3D" id="2.170.270.10">
    <property type="entry name" value="SET domain"/>
    <property type="match status" value="1"/>
</dbReference>
<name>A0A7R9TQE1_9VIRI</name>